<dbReference type="Pfam" id="PF01145">
    <property type="entry name" value="Band_7"/>
    <property type="match status" value="2"/>
</dbReference>
<dbReference type="AlphaFoldDB" id="A0AAD5Q4N2"/>
<dbReference type="InterPro" id="IPR036013">
    <property type="entry name" value="Band_7/SPFH_dom_sf"/>
</dbReference>
<dbReference type="InterPro" id="IPR050710">
    <property type="entry name" value="Band7/mec-2_domain"/>
</dbReference>
<feature type="domain" description="Band 7" evidence="3">
    <location>
        <begin position="40"/>
        <end position="173"/>
    </location>
</feature>
<feature type="region of interest" description="Disordered" evidence="2">
    <location>
        <begin position="201"/>
        <end position="221"/>
    </location>
</feature>
<reference evidence="4" key="1">
    <citation type="submission" date="2021-12" db="EMBL/GenBank/DDBJ databases">
        <title>Prjna785345.</title>
        <authorList>
            <person name="Rujirawat T."/>
            <person name="Krajaejun T."/>
        </authorList>
    </citation>
    <scope>NUCLEOTIDE SEQUENCE</scope>
    <source>
        <strain evidence="4">Pi057C3</strain>
    </source>
</reference>
<feature type="compositionally biased region" description="Polar residues" evidence="2">
    <location>
        <begin position="201"/>
        <end position="210"/>
    </location>
</feature>
<keyword evidence="1" id="KW-0175">Coiled coil</keyword>
<evidence type="ECO:0000313" key="5">
    <source>
        <dbReference type="Proteomes" id="UP001209570"/>
    </source>
</evidence>
<dbReference type="PANTHER" id="PTHR43327">
    <property type="entry name" value="STOMATIN-LIKE PROTEIN 2, MITOCHONDRIAL"/>
    <property type="match status" value="1"/>
</dbReference>
<evidence type="ECO:0000313" key="4">
    <source>
        <dbReference type="EMBL" id="KAJ0390694.1"/>
    </source>
</evidence>
<sequence length="495" mass="55111">MLYRNTWRVDSANRLFGACYDGNTVVIINPGRSPVKPYIRVPEGTYALVQNQGRDVDYVGPGGKRSAVWPPGFHFASPFTKVAHLVTKQYIVFDTPVKGCKTADDVTVAIDICLVLRIMGDETKGEDPELVRRFVYELGPNGLEVQLRAAQDEAVRALARSVLHTEVYQLRDGTMKERFNTGALNFRTNIAEHAVTDELTTPKSMDNDANQKGMDTPPAPTAPEAKVIYCVTEDIRNNLNRQFNTYGVEITSVAITDVKLPATFQEQMESRTTHLSAIKEQNMKQMSDMQLLQYKEEIDMTKLKRKMMLMEEEQTGKAKCAEIQKEIDLINADIKVVQQQIDQETKVKCNNVNVEAELKMAEIRAERERIAAEIAAHCDAEIELLRAEKEAVEMQLKAVVDELRVSGEAKAAEIVARAEGSAAKKLEKIRAHEISMQRLEMLAALAKNKNVVVSGDTSGSLLADMMVANRQQSVLVNVDGVGKRDTGSSFSLMKS</sequence>
<feature type="domain" description="Band 7" evidence="3">
    <location>
        <begin position="232"/>
        <end position="274"/>
    </location>
</feature>
<dbReference type="EMBL" id="JAKCXM010001751">
    <property type="protein sequence ID" value="KAJ0390694.1"/>
    <property type="molecule type" value="Genomic_DNA"/>
</dbReference>
<dbReference type="SUPFAM" id="SSF117892">
    <property type="entry name" value="Band 7/SPFH domain"/>
    <property type="match status" value="1"/>
</dbReference>
<feature type="coiled-coil region" evidence="1">
    <location>
        <begin position="320"/>
        <end position="402"/>
    </location>
</feature>
<dbReference type="Proteomes" id="UP001209570">
    <property type="component" value="Unassembled WGS sequence"/>
</dbReference>
<evidence type="ECO:0000256" key="2">
    <source>
        <dbReference type="SAM" id="MobiDB-lite"/>
    </source>
</evidence>
<name>A0AAD5Q4N2_PYTIN</name>
<evidence type="ECO:0000259" key="3">
    <source>
        <dbReference type="Pfam" id="PF01145"/>
    </source>
</evidence>
<dbReference type="PANTHER" id="PTHR43327:SF9">
    <property type="entry name" value="BAND 7 DOMAIN-CONTAINING PROTEIN"/>
    <property type="match status" value="1"/>
</dbReference>
<comment type="caution">
    <text evidence="4">The sequence shown here is derived from an EMBL/GenBank/DDBJ whole genome shotgun (WGS) entry which is preliminary data.</text>
</comment>
<organism evidence="4 5">
    <name type="scientific">Pythium insidiosum</name>
    <name type="common">Pythiosis disease agent</name>
    <dbReference type="NCBI Taxonomy" id="114742"/>
    <lineage>
        <taxon>Eukaryota</taxon>
        <taxon>Sar</taxon>
        <taxon>Stramenopiles</taxon>
        <taxon>Oomycota</taxon>
        <taxon>Peronosporomycetes</taxon>
        <taxon>Pythiales</taxon>
        <taxon>Pythiaceae</taxon>
        <taxon>Pythium</taxon>
    </lineage>
</organism>
<evidence type="ECO:0000256" key="1">
    <source>
        <dbReference type="SAM" id="Coils"/>
    </source>
</evidence>
<accession>A0AAD5Q4N2</accession>
<proteinExistence type="predicted"/>
<keyword evidence="5" id="KW-1185">Reference proteome</keyword>
<dbReference type="InterPro" id="IPR001107">
    <property type="entry name" value="Band_7"/>
</dbReference>
<gene>
    <name evidence="4" type="ORF">P43SY_012058</name>
</gene>
<protein>
    <recommendedName>
        <fullName evidence="3">Band 7 domain-containing protein</fullName>
    </recommendedName>
</protein>
<dbReference type="Gene3D" id="3.30.479.30">
    <property type="entry name" value="Band 7 domain"/>
    <property type="match status" value="1"/>
</dbReference>